<dbReference type="Proteomes" id="UP000599688">
    <property type="component" value="Unassembled WGS sequence"/>
</dbReference>
<proteinExistence type="predicted"/>
<evidence type="ECO:0000313" key="2">
    <source>
        <dbReference type="Proteomes" id="UP000599688"/>
    </source>
</evidence>
<gene>
    <name evidence="1" type="ORF">GCM10010831_16300</name>
</gene>
<name>A0A916ZW91_9FLAO</name>
<accession>A0A916ZW91</accession>
<dbReference type="EMBL" id="BMGL01000008">
    <property type="protein sequence ID" value="GGE15732.1"/>
    <property type="molecule type" value="Genomic_DNA"/>
</dbReference>
<protein>
    <submittedName>
        <fullName evidence="1">Uncharacterized protein</fullName>
    </submittedName>
</protein>
<organism evidence="1 2">
    <name type="scientific">Psychroflexus salis</name>
    <dbReference type="NCBI Taxonomy" id="1526574"/>
    <lineage>
        <taxon>Bacteria</taxon>
        <taxon>Pseudomonadati</taxon>
        <taxon>Bacteroidota</taxon>
        <taxon>Flavobacteriia</taxon>
        <taxon>Flavobacteriales</taxon>
        <taxon>Flavobacteriaceae</taxon>
        <taxon>Psychroflexus</taxon>
    </lineage>
</organism>
<keyword evidence="2" id="KW-1185">Reference proteome</keyword>
<dbReference type="RefSeq" id="WP_188406332.1">
    <property type="nucleotide sequence ID" value="NZ_BMGL01000008.1"/>
</dbReference>
<comment type="caution">
    <text evidence="1">The sequence shown here is derived from an EMBL/GenBank/DDBJ whole genome shotgun (WGS) entry which is preliminary data.</text>
</comment>
<reference evidence="1 2" key="1">
    <citation type="journal article" date="2014" name="Int. J. Syst. Evol. Microbiol.">
        <title>Complete genome sequence of Corynebacterium casei LMG S-19264T (=DSM 44701T), isolated from a smear-ripened cheese.</title>
        <authorList>
            <consortium name="US DOE Joint Genome Institute (JGI-PGF)"/>
            <person name="Walter F."/>
            <person name="Albersmeier A."/>
            <person name="Kalinowski J."/>
            <person name="Ruckert C."/>
        </authorList>
    </citation>
    <scope>NUCLEOTIDE SEQUENCE [LARGE SCALE GENOMIC DNA]</scope>
    <source>
        <strain evidence="1 2">CGMCC 1.12925</strain>
    </source>
</reference>
<sequence>MNKTFCYLAAGPYLKNYNQLAFDKLYFIEKNDCLYKSSYQKIPINTEWICLDVLKTIDDLKEREIKIDYLVSLNEGLKEGGSGYAILSDEMMGYLSPILRDEIILICDFSHYPLDVRDYYANLNWGFEKVKELESNVSCQIIE</sequence>
<evidence type="ECO:0000313" key="1">
    <source>
        <dbReference type="EMBL" id="GGE15732.1"/>
    </source>
</evidence>
<dbReference type="AlphaFoldDB" id="A0A916ZW91"/>